<comment type="similarity">
    <text evidence="2 10">Belongs to the glycosyltransferase 31 family.</text>
</comment>
<dbReference type="Proteomes" id="UP001515480">
    <property type="component" value="Unassembled WGS sequence"/>
</dbReference>
<evidence type="ECO:0000256" key="1">
    <source>
        <dbReference type="ARBA" id="ARBA00004323"/>
    </source>
</evidence>
<evidence type="ECO:0000313" key="14">
    <source>
        <dbReference type="Proteomes" id="UP001515480"/>
    </source>
</evidence>
<comment type="subcellular location">
    <subcellularLocation>
        <location evidence="1 10">Golgi apparatus membrane</location>
        <topology evidence="1 10">Single-pass type II membrane protein</topology>
    </subcellularLocation>
</comment>
<evidence type="ECO:0000256" key="6">
    <source>
        <dbReference type="ARBA" id="ARBA00022968"/>
    </source>
</evidence>
<keyword evidence="7" id="KW-1133">Transmembrane helix</keyword>
<dbReference type="PANTHER" id="PTHR11214">
    <property type="entry name" value="BETA-1,3-N-ACETYLGLUCOSAMINYLTRANSFERASE"/>
    <property type="match status" value="1"/>
</dbReference>
<evidence type="ECO:0000256" key="7">
    <source>
        <dbReference type="ARBA" id="ARBA00022989"/>
    </source>
</evidence>
<dbReference type="EMBL" id="JBGBPQ010000007">
    <property type="protein sequence ID" value="KAL1521426.1"/>
    <property type="molecule type" value="Genomic_DNA"/>
</dbReference>
<proteinExistence type="inferred from homology"/>
<evidence type="ECO:0000256" key="10">
    <source>
        <dbReference type="RuleBase" id="RU363063"/>
    </source>
</evidence>
<evidence type="ECO:0000256" key="12">
    <source>
        <dbReference type="SAM" id="SignalP"/>
    </source>
</evidence>
<comment type="caution">
    <text evidence="13">The sequence shown here is derived from an EMBL/GenBank/DDBJ whole genome shotgun (WGS) entry which is preliminary data.</text>
</comment>
<accession>A0AB34JJ57</accession>
<evidence type="ECO:0000256" key="11">
    <source>
        <dbReference type="SAM" id="MobiDB-lite"/>
    </source>
</evidence>
<evidence type="ECO:0000313" key="13">
    <source>
        <dbReference type="EMBL" id="KAL1521426.1"/>
    </source>
</evidence>
<keyword evidence="5" id="KW-0812">Transmembrane</keyword>
<keyword evidence="3 10" id="KW-0328">Glycosyltransferase</keyword>
<organism evidence="13 14">
    <name type="scientific">Prymnesium parvum</name>
    <name type="common">Toxic golden alga</name>
    <dbReference type="NCBI Taxonomy" id="97485"/>
    <lineage>
        <taxon>Eukaryota</taxon>
        <taxon>Haptista</taxon>
        <taxon>Haptophyta</taxon>
        <taxon>Prymnesiophyceae</taxon>
        <taxon>Prymnesiales</taxon>
        <taxon>Prymnesiaceae</taxon>
        <taxon>Prymnesium</taxon>
    </lineage>
</organism>
<evidence type="ECO:0000256" key="5">
    <source>
        <dbReference type="ARBA" id="ARBA00022692"/>
    </source>
</evidence>
<evidence type="ECO:0000256" key="8">
    <source>
        <dbReference type="ARBA" id="ARBA00023034"/>
    </source>
</evidence>
<dbReference type="GO" id="GO:0000139">
    <property type="term" value="C:Golgi membrane"/>
    <property type="evidence" value="ECO:0007669"/>
    <property type="project" value="UniProtKB-SubCell"/>
</dbReference>
<keyword evidence="4" id="KW-0808">Transferase</keyword>
<name>A0AB34JJ57_PRYPA</name>
<feature type="signal peptide" evidence="12">
    <location>
        <begin position="1"/>
        <end position="23"/>
    </location>
</feature>
<keyword evidence="8 10" id="KW-0333">Golgi apparatus</keyword>
<feature type="chain" id="PRO_5044308749" description="Hexosyltransferase" evidence="12">
    <location>
        <begin position="24"/>
        <end position="454"/>
    </location>
</feature>
<evidence type="ECO:0000256" key="4">
    <source>
        <dbReference type="ARBA" id="ARBA00022679"/>
    </source>
</evidence>
<keyword evidence="6" id="KW-0735">Signal-anchor</keyword>
<sequence length="454" mass="50834">MRPPPRLLPIAAAALATFTLTRLLDTLTTPSPAPTSRANVVVRPLPDGWSPPQPPSLAPRNASASPPRRSDYFIVIGIPIGVNERNRERRHLLRELWLPEYANIGRTVRVEFIVGLLTYQGEGHDEATVRGLHEEQARHGDLALLNAREATTDPYRGDPKNTGEKLVAWMRRAAVLYARTAYFVKADWDSWVHTVRLEHNLRRLSAAGEAPMYFGNTLWCSYSVRDFQPCGYGFGPLQAAGARKTECPLLPGGRDAVGPYPYAAGLFWGMSHPLVQWIASSRFVYDFAQNASARFSPPYWVKGEDSAFGFFAHIAPFKSTPIHWGWDVVHDGYDFRSKAERGLCTQHITNKSMVVHSMHTREDFLKVRRQLRERCDAECERAALPFDVTGLEDLCARNPNIPKVYSKCSLVGYAEASEAWPLKLPPRHRPSCHSVGEVVDFLATKEEGGTITCT</sequence>
<keyword evidence="12" id="KW-0732">Signal</keyword>
<gene>
    <name evidence="13" type="ORF">AB1Y20_021090</name>
</gene>
<keyword evidence="14" id="KW-1185">Reference proteome</keyword>
<dbReference type="EC" id="2.4.1.-" evidence="10"/>
<protein>
    <recommendedName>
        <fullName evidence="10">Hexosyltransferase</fullName>
        <ecNumber evidence="10">2.4.1.-</ecNumber>
    </recommendedName>
</protein>
<reference evidence="13 14" key="1">
    <citation type="journal article" date="2024" name="Science">
        <title>Giant polyketide synthase enzymes in the biosynthesis of giant marine polyether toxins.</title>
        <authorList>
            <person name="Fallon T.R."/>
            <person name="Shende V.V."/>
            <person name="Wierzbicki I.H."/>
            <person name="Pendleton A.L."/>
            <person name="Watervoot N.F."/>
            <person name="Auber R.P."/>
            <person name="Gonzalez D.J."/>
            <person name="Wisecaver J.H."/>
            <person name="Moore B.S."/>
        </authorList>
    </citation>
    <scope>NUCLEOTIDE SEQUENCE [LARGE SCALE GENOMIC DNA]</scope>
    <source>
        <strain evidence="13 14">12B1</strain>
    </source>
</reference>
<dbReference type="AlphaFoldDB" id="A0AB34JJ57"/>
<dbReference type="GO" id="GO:0016758">
    <property type="term" value="F:hexosyltransferase activity"/>
    <property type="evidence" value="ECO:0007669"/>
    <property type="project" value="InterPro"/>
</dbReference>
<feature type="region of interest" description="Disordered" evidence="11">
    <location>
        <begin position="28"/>
        <end position="66"/>
    </location>
</feature>
<evidence type="ECO:0000256" key="3">
    <source>
        <dbReference type="ARBA" id="ARBA00022676"/>
    </source>
</evidence>
<evidence type="ECO:0000256" key="2">
    <source>
        <dbReference type="ARBA" id="ARBA00008661"/>
    </source>
</evidence>
<dbReference type="InterPro" id="IPR002659">
    <property type="entry name" value="Glyco_trans_31"/>
</dbReference>
<keyword evidence="9" id="KW-0472">Membrane</keyword>
<dbReference type="PANTHER" id="PTHR11214:SF351">
    <property type="entry name" value="BETA-1,3-GALACTOSYLTRANSFERASE PVG3"/>
    <property type="match status" value="1"/>
</dbReference>
<evidence type="ECO:0000256" key="9">
    <source>
        <dbReference type="ARBA" id="ARBA00023136"/>
    </source>
</evidence>